<dbReference type="PROSITE" id="PS51371">
    <property type="entry name" value="CBS"/>
    <property type="match status" value="1"/>
</dbReference>
<dbReference type="InterPro" id="IPR036318">
    <property type="entry name" value="FAD-bd_PCMH-like_sf"/>
</dbReference>
<feature type="region of interest" description="Disordered" evidence="7">
    <location>
        <begin position="361"/>
        <end position="385"/>
    </location>
</feature>
<feature type="transmembrane region" description="Helical" evidence="8">
    <location>
        <begin position="87"/>
        <end position="107"/>
    </location>
</feature>
<feature type="transmembrane region" description="Helical" evidence="8">
    <location>
        <begin position="50"/>
        <end position="75"/>
    </location>
</feature>
<dbReference type="CDD" id="cd04590">
    <property type="entry name" value="CBS_pair_CorC_HlyC_assoc"/>
    <property type="match status" value="1"/>
</dbReference>
<dbReference type="GO" id="GO:0050660">
    <property type="term" value="F:flavin adenine dinucleotide binding"/>
    <property type="evidence" value="ECO:0007669"/>
    <property type="project" value="InterPro"/>
</dbReference>
<dbReference type="RefSeq" id="WP_072336597.1">
    <property type="nucleotide sequence ID" value="NZ_CALUWT010000001.1"/>
</dbReference>
<evidence type="ECO:0000256" key="5">
    <source>
        <dbReference type="ARBA" id="ARBA00023122"/>
    </source>
</evidence>
<dbReference type="AlphaFoldDB" id="A0A1K1LH51"/>
<dbReference type="InterPro" id="IPR005170">
    <property type="entry name" value="Transptr-assoc_dom"/>
</dbReference>
<dbReference type="Pfam" id="PF00571">
    <property type="entry name" value="CBS"/>
    <property type="match status" value="1"/>
</dbReference>
<dbReference type="PANTHER" id="PTHR22777">
    <property type="entry name" value="HEMOLYSIN-RELATED"/>
    <property type="match status" value="1"/>
</dbReference>
<dbReference type="EMBL" id="LT630450">
    <property type="protein sequence ID" value="SFV74047.1"/>
    <property type="molecule type" value="Genomic_DNA"/>
</dbReference>
<reference evidence="11" key="1">
    <citation type="submission" date="2016-10" db="EMBL/GenBank/DDBJ databases">
        <authorList>
            <person name="Wegmann U."/>
        </authorList>
    </citation>
    <scope>NUCLEOTIDE SEQUENCE [LARGE SCALE GENOMIC DNA]</scope>
</reference>
<feature type="transmembrane region" description="Helical" evidence="8">
    <location>
        <begin position="12"/>
        <end position="38"/>
    </location>
</feature>
<evidence type="ECO:0000256" key="1">
    <source>
        <dbReference type="ARBA" id="ARBA00004651"/>
    </source>
</evidence>
<feature type="transmembrane region" description="Helical" evidence="8">
    <location>
        <begin position="158"/>
        <end position="177"/>
    </location>
</feature>
<organism evidence="10 11">
    <name type="scientific">Desulfovibrio piger</name>
    <dbReference type="NCBI Taxonomy" id="901"/>
    <lineage>
        <taxon>Bacteria</taxon>
        <taxon>Pseudomonadati</taxon>
        <taxon>Thermodesulfobacteriota</taxon>
        <taxon>Desulfovibrionia</taxon>
        <taxon>Desulfovibrionales</taxon>
        <taxon>Desulfovibrionaceae</taxon>
        <taxon>Desulfovibrio</taxon>
    </lineage>
</organism>
<evidence type="ECO:0000256" key="3">
    <source>
        <dbReference type="ARBA" id="ARBA00022475"/>
    </source>
</evidence>
<evidence type="ECO:0000259" key="9">
    <source>
        <dbReference type="PROSITE" id="PS51371"/>
    </source>
</evidence>
<sequence length="537" mass="58859">MWDFSWIADPSAWAGLGTLIVLEVVLGIDNLVFISILTSRLSTQEQRRRAFFTGLGLALAMRLVLLSAIAWIVSLTEPLVTIFGKAFSWRDFILMGGGIFLLLKGTMELHERLEGGMAEYSSAPTRSGFWQVIVQIVVLDAVFSLDSIITSVGMVDHIPVMMLAVIAAMLVMVMAAAPLTSFVERHPTVIILCLGFLMMIGLSLLMDGLGYHIPKGYLYAAICFSVLVEICNQVALRNRRKRISMRDMRESMAMAVLGLLGGGRPGEEEARRDAAALASESDAQPLFEPEERDMVARVIRLSGRTARFIMTPRHRVRWLDSDADYATACRFASESLSPWLPVLDPDRDEVLGVIHTGDLAAVTPRGPVTGTEHPGAAAPQDDGSGRAWSVRPLLRSAPTVFEHASLTEMLEAFREEPTPLAFVRDEYGSVVGCITPTDLVSVLAGQMGDMPAGPEACRQPDGSWLMPGRLTVDAVTSWLGIHLPPRSSSATLAGLLLEALGHIPHEGERVRIQGWRMKIVKMDGNRIDEVLVRRLEH</sequence>
<keyword evidence="8" id="KW-0472">Membrane</keyword>
<keyword evidence="8" id="KW-0812">Transmembrane</keyword>
<dbReference type="GO" id="GO:0005886">
    <property type="term" value="C:plasma membrane"/>
    <property type="evidence" value="ECO:0007669"/>
    <property type="project" value="UniProtKB-SubCell"/>
</dbReference>
<dbReference type="SUPFAM" id="SSF56176">
    <property type="entry name" value="FAD-binding/transporter-associated domain-like"/>
    <property type="match status" value="1"/>
</dbReference>
<keyword evidence="5 6" id="KW-0129">CBS domain</keyword>
<dbReference type="InterPro" id="IPR000644">
    <property type="entry name" value="CBS_dom"/>
</dbReference>
<dbReference type="InterPro" id="IPR016169">
    <property type="entry name" value="FAD-bd_PCMH_sub2"/>
</dbReference>
<dbReference type="SMART" id="SM01091">
    <property type="entry name" value="CorC_HlyC"/>
    <property type="match status" value="1"/>
</dbReference>
<keyword evidence="3" id="KW-1003">Cell membrane</keyword>
<dbReference type="KEGG" id="dpg:DESPIGER_2225"/>
<dbReference type="OrthoDB" id="9805314at2"/>
<dbReference type="Pfam" id="PF03471">
    <property type="entry name" value="CorC_HlyC"/>
    <property type="match status" value="1"/>
</dbReference>
<gene>
    <name evidence="10" type="ORF">DESPIGER_2225</name>
</gene>
<protein>
    <submittedName>
        <fullName evidence="10">Putative membrane protein</fullName>
    </submittedName>
</protein>
<dbReference type="Proteomes" id="UP000186323">
    <property type="component" value="Chromosome I"/>
</dbReference>
<name>A0A1K1LH51_9BACT</name>
<keyword evidence="4" id="KW-0677">Repeat</keyword>
<dbReference type="InterPro" id="IPR005496">
    <property type="entry name" value="Integral_membrane_TerC"/>
</dbReference>
<accession>A0A1K1LH51</accession>
<dbReference type="InterPro" id="IPR046342">
    <property type="entry name" value="CBS_dom_sf"/>
</dbReference>
<evidence type="ECO:0000313" key="11">
    <source>
        <dbReference type="Proteomes" id="UP000186323"/>
    </source>
</evidence>
<comment type="similarity">
    <text evidence="2">Belongs to the UPF0053 family.</text>
</comment>
<dbReference type="Pfam" id="PF03741">
    <property type="entry name" value="TerC"/>
    <property type="match status" value="1"/>
</dbReference>
<evidence type="ECO:0000256" key="8">
    <source>
        <dbReference type="SAM" id="Phobius"/>
    </source>
</evidence>
<proteinExistence type="inferred from homology"/>
<dbReference type="InterPro" id="IPR044751">
    <property type="entry name" value="Ion_transp-like_CBS"/>
</dbReference>
<dbReference type="Gene3D" id="3.30.465.10">
    <property type="match status" value="1"/>
</dbReference>
<feature type="domain" description="CBS" evidence="9">
    <location>
        <begin position="393"/>
        <end position="450"/>
    </location>
</feature>
<feature type="transmembrane region" description="Helical" evidence="8">
    <location>
        <begin position="217"/>
        <end position="236"/>
    </location>
</feature>
<keyword evidence="11" id="KW-1185">Reference proteome</keyword>
<keyword evidence="8" id="KW-1133">Transmembrane helix</keyword>
<evidence type="ECO:0000256" key="4">
    <source>
        <dbReference type="ARBA" id="ARBA00022737"/>
    </source>
</evidence>
<evidence type="ECO:0000256" key="7">
    <source>
        <dbReference type="SAM" id="MobiDB-lite"/>
    </source>
</evidence>
<comment type="subcellular location">
    <subcellularLocation>
        <location evidence="1">Cell membrane</location>
        <topology evidence="1">Multi-pass membrane protein</topology>
    </subcellularLocation>
</comment>
<evidence type="ECO:0000256" key="2">
    <source>
        <dbReference type="ARBA" id="ARBA00006337"/>
    </source>
</evidence>
<evidence type="ECO:0000313" key="10">
    <source>
        <dbReference type="EMBL" id="SFV74047.1"/>
    </source>
</evidence>
<feature type="transmembrane region" description="Helical" evidence="8">
    <location>
        <begin position="189"/>
        <end position="211"/>
    </location>
</feature>
<dbReference type="Gene3D" id="3.10.580.10">
    <property type="entry name" value="CBS-domain"/>
    <property type="match status" value="1"/>
</dbReference>
<feature type="transmembrane region" description="Helical" evidence="8">
    <location>
        <begin position="128"/>
        <end position="152"/>
    </location>
</feature>
<evidence type="ECO:0000256" key="6">
    <source>
        <dbReference type="PROSITE-ProRule" id="PRU00703"/>
    </source>
</evidence>
<dbReference type="PANTHER" id="PTHR22777:SF30">
    <property type="entry name" value="UPF0053 PROTEIN YEGH"/>
    <property type="match status" value="1"/>
</dbReference>
<dbReference type="SUPFAM" id="SSF54631">
    <property type="entry name" value="CBS-domain pair"/>
    <property type="match status" value="1"/>
</dbReference>